<evidence type="ECO:0000313" key="2">
    <source>
        <dbReference type="EMBL" id="GFH57031.1"/>
    </source>
</evidence>
<dbReference type="AlphaFoldDB" id="A0AAD3HBA9"/>
<dbReference type="Proteomes" id="UP001054902">
    <property type="component" value="Unassembled WGS sequence"/>
</dbReference>
<evidence type="ECO:0000256" key="1">
    <source>
        <dbReference type="SAM" id="MobiDB-lite"/>
    </source>
</evidence>
<sequence length="244" mass="27551">MDENLKKREAEASAECDNESSKKRASRDLVEDTSSFSLLNLQICNQQDAKEDALEKLQKMGKADEQIPSKIKLIQGEATLEDGWKGDFMEEILRAIAKLKPEYLHFVDVGKGWRLGLELAKLTELLESLREGFEGMILDGVHAYVEEGYPVCDGPMGLNEFEDAITDLMDCKQFDLINDFQIKYLGNPAYGFFVEPIEMKLASIKHTIKGLPTLSDECKAKIKVTKQEVAEARAFNEQDKDADY</sequence>
<dbReference type="EMBL" id="BLLK01000057">
    <property type="protein sequence ID" value="GFH57031.1"/>
    <property type="molecule type" value="Genomic_DNA"/>
</dbReference>
<organism evidence="2 3">
    <name type="scientific">Chaetoceros tenuissimus</name>
    <dbReference type="NCBI Taxonomy" id="426638"/>
    <lineage>
        <taxon>Eukaryota</taxon>
        <taxon>Sar</taxon>
        <taxon>Stramenopiles</taxon>
        <taxon>Ochrophyta</taxon>
        <taxon>Bacillariophyta</taxon>
        <taxon>Coscinodiscophyceae</taxon>
        <taxon>Chaetocerotophycidae</taxon>
        <taxon>Chaetocerotales</taxon>
        <taxon>Chaetocerotaceae</taxon>
        <taxon>Chaetoceros</taxon>
    </lineage>
</organism>
<comment type="caution">
    <text evidence="2">The sequence shown here is derived from an EMBL/GenBank/DDBJ whole genome shotgun (WGS) entry which is preliminary data.</text>
</comment>
<gene>
    <name evidence="2" type="ORF">CTEN210_13507</name>
</gene>
<name>A0AAD3HBA9_9STRA</name>
<proteinExistence type="predicted"/>
<evidence type="ECO:0000313" key="3">
    <source>
        <dbReference type="Proteomes" id="UP001054902"/>
    </source>
</evidence>
<reference evidence="2 3" key="1">
    <citation type="journal article" date="2021" name="Sci. Rep.">
        <title>The genome of the diatom Chaetoceros tenuissimus carries an ancient integrated fragment of an extant virus.</title>
        <authorList>
            <person name="Hongo Y."/>
            <person name="Kimura K."/>
            <person name="Takaki Y."/>
            <person name="Yoshida Y."/>
            <person name="Baba S."/>
            <person name="Kobayashi G."/>
            <person name="Nagasaki K."/>
            <person name="Hano T."/>
            <person name="Tomaru Y."/>
        </authorList>
    </citation>
    <scope>NUCLEOTIDE SEQUENCE [LARGE SCALE GENOMIC DNA]</scope>
    <source>
        <strain evidence="2 3">NIES-3715</strain>
    </source>
</reference>
<feature type="compositionally biased region" description="Basic and acidic residues" evidence="1">
    <location>
        <begin position="19"/>
        <end position="28"/>
    </location>
</feature>
<keyword evidence="3" id="KW-1185">Reference proteome</keyword>
<accession>A0AAD3HBA9</accession>
<feature type="region of interest" description="Disordered" evidence="1">
    <location>
        <begin position="1"/>
        <end position="28"/>
    </location>
</feature>
<feature type="compositionally biased region" description="Basic and acidic residues" evidence="1">
    <location>
        <begin position="1"/>
        <end position="11"/>
    </location>
</feature>
<protein>
    <submittedName>
        <fullName evidence="2">Uncharacterized protein</fullName>
    </submittedName>
</protein>